<gene>
    <name evidence="4" type="ORF">Q9312_11085</name>
</gene>
<dbReference type="Pfam" id="PF12710">
    <property type="entry name" value="HAD"/>
    <property type="match status" value="1"/>
</dbReference>
<dbReference type="SUPFAM" id="SSF56784">
    <property type="entry name" value="HAD-like"/>
    <property type="match status" value="1"/>
</dbReference>
<dbReference type="EMBL" id="CP133548">
    <property type="protein sequence ID" value="WMS85759.1"/>
    <property type="molecule type" value="Genomic_DNA"/>
</dbReference>
<dbReference type="KEGG" id="plei:Q9312_11085"/>
<dbReference type="Proteomes" id="UP001239782">
    <property type="component" value="Chromosome"/>
</dbReference>
<dbReference type="GO" id="GO:0046872">
    <property type="term" value="F:metal ion binding"/>
    <property type="evidence" value="ECO:0007669"/>
    <property type="project" value="UniProtKB-KW"/>
</dbReference>
<dbReference type="RefSeq" id="WP_309200912.1">
    <property type="nucleotide sequence ID" value="NZ_CP133548.1"/>
</dbReference>
<dbReference type="AlphaFoldDB" id="A0AA51RQT2"/>
<evidence type="ECO:0000256" key="1">
    <source>
        <dbReference type="ARBA" id="ARBA00022723"/>
    </source>
</evidence>
<sequence length="211" mass="24287">MAIALFDLDHTLLQGDSDPLWGDLLFARHKVTQQDYQKPKDRFYQDYLTGSLDINAFLQFCAQTLSRLSTTELTQLGEEFRDTMIRPRLSTAAIKQVYWHKDQGHLLAIVTTTNEFLANWSLQCLPIDHLIASPLQPTAAFPAAFRDGKRVRFLSFCREQQRLPSERTWFYSDSHNDLPLLNFVSDPVAVNPDQRLNSIANQCGWPVLDWS</sequence>
<dbReference type="Gene3D" id="1.20.1440.100">
    <property type="entry name" value="SG protein - dephosphorylation function"/>
    <property type="match status" value="1"/>
</dbReference>
<dbReference type="InterPro" id="IPR023214">
    <property type="entry name" value="HAD_sf"/>
</dbReference>
<proteinExistence type="predicted"/>
<keyword evidence="5" id="KW-1185">Reference proteome</keyword>
<accession>A0AA51RQT2</accession>
<evidence type="ECO:0000313" key="4">
    <source>
        <dbReference type="EMBL" id="WMS85759.1"/>
    </source>
</evidence>
<evidence type="ECO:0000256" key="3">
    <source>
        <dbReference type="ARBA" id="ARBA00022842"/>
    </source>
</evidence>
<dbReference type="PANTHER" id="PTHR43344">
    <property type="entry name" value="PHOSPHOSERINE PHOSPHATASE"/>
    <property type="match status" value="1"/>
</dbReference>
<dbReference type="GO" id="GO:0016787">
    <property type="term" value="F:hydrolase activity"/>
    <property type="evidence" value="ECO:0007669"/>
    <property type="project" value="UniProtKB-KW"/>
</dbReference>
<evidence type="ECO:0000313" key="5">
    <source>
        <dbReference type="Proteomes" id="UP001239782"/>
    </source>
</evidence>
<dbReference type="InterPro" id="IPR050582">
    <property type="entry name" value="HAD-like_SerB"/>
</dbReference>
<dbReference type="Gene3D" id="3.40.50.1000">
    <property type="entry name" value="HAD superfamily/HAD-like"/>
    <property type="match status" value="1"/>
</dbReference>
<reference evidence="4 5" key="1">
    <citation type="submission" date="2023-08" db="EMBL/GenBank/DDBJ databases">
        <title>Pleionea litopenaei sp. nov., isolated from stomach of juvenile Litopenaeus vannamei.</title>
        <authorList>
            <person name="Rho A.M."/>
            <person name="Hwang C.Y."/>
        </authorList>
    </citation>
    <scope>NUCLEOTIDE SEQUENCE [LARGE SCALE GENOMIC DNA]</scope>
    <source>
        <strain evidence="4 5">HL-JVS1</strain>
    </source>
</reference>
<keyword evidence="3" id="KW-0460">Magnesium</keyword>
<dbReference type="InterPro" id="IPR036412">
    <property type="entry name" value="HAD-like_sf"/>
</dbReference>
<organism evidence="4 5">
    <name type="scientific">Pleionea litopenaei</name>
    <dbReference type="NCBI Taxonomy" id="3070815"/>
    <lineage>
        <taxon>Bacteria</taxon>
        <taxon>Pseudomonadati</taxon>
        <taxon>Pseudomonadota</taxon>
        <taxon>Gammaproteobacteria</taxon>
        <taxon>Oceanospirillales</taxon>
        <taxon>Pleioneaceae</taxon>
        <taxon>Pleionea</taxon>
    </lineage>
</organism>
<keyword evidence="2" id="KW-0378">Hydrolase</keyword>
<keyword evidence="1" id="KW-0479">Metal-binding</keyword>
<dbReference type="PANTHER" id="PTHR43344:SF13">
    <property type="entry name" value="PHOSPHATASE RV3661-RELATED"/>
    <property type="match status" value="1"/>
</dbReference>
<name>A0AA51RQT2_9GAMM</name>
<protein>
    <submittedName>
        <fullName evidence="4">HAD family phosphatase</fullName>
    </submittedName>
</protein>
<evidence type="ECO:0000256" key="2">
    <source>
        <dbReference type="ARBA" id="ARBA00022801"/>
    </source>
</evidence>